<evidence type="ECO:0000256" key="7">
    <source>
        <dbReference type="ARBA" id="ARBA00023040"/>
    </source>
</evidence>
<keyword evidence="9 11" id="KW-0675">Receptor</keyword>
<dbReference type="AlphaFoldDB" id="A0AAV2ZHA3"/>
<evidence type="ECO:0000256" key="2">
    <source>
        <dbReference type="ARBA" id="ARBA00022475"/>
    </source>
</evidence>
<evidence type="ECO:0000256" key="9">
    <source>
        <dbReference type="ARBA" id="ARBA00023170"/>
    </source>
</evidence>
<accession>A0AAV2ZHA3</accession>
<evidence type="ECO:0000259" key="13">
    <source>
        <dbReference type="PROSITE" id="PS50262"/>
    </source>
</evidence>
<evidence type="ECO:0000256" key="4">
    <source>
        <dbReference type="ARBA" id="ARBA00022692"/>
    </source>
</evidence>
<comment type="subcellular location">
    <subcellularLocation>
        <location evidence="1 12">Cell membrane</location>
        <topology evidence="1 12">Multi-pass membrane protein</topology>
    </subcellularLocation>
</comment>
<dbReference type="Proteomes" id="UP001181693">
    <property type="component" value="Unassembled WGS sequence"/>
</dbReference>
<dbReference type="Pfam" id="PF13853">
    <property type="entry name" value="7tm_4"/>
    <property type="match status" value="1"/>
</dbReference>
<dbReference type="CDD" id="cd13954">
    <property type="entry name" value="7tmA_OR"/>
    <property type="match status" value="1"/>
</dbReference>
<feature type="transmembrane region" description="Helical" evidence="12">
    <location>
        <begin position="100"/>
        <end position="118"/>
    </location>
</feature>
<dbReference type="InterPro" id="IPR000276">
    <property type="entry name" value="GPCR_Rhodpsn"/>
</dbReference>
<evidence type="ECO:0000256" key="12">
    <source>
        <dbReference type="RuleBase" id="RU363047"/>
    </source>
</evidence>
<evidence type="ECO:0000256" key="11">
    <source>
        <dbReference type="RuleBase" id="RU000688"/>
    </source>
</evidence>
<feature type="transmembrane region" description="Helical" evidence="12">
    <location>
        <begin position="236"/>
        <end position="259"/>
    </location>
</feature>
<sequence length="311" mass="35522">MVNRTTIDGFMLLGLTDIRELQIFLFSTFLIFYLFSLLGNITIVTLIINNNILHKPMYFFLCNLSFLDMVISTTTVPKMLSGLLIGDKKISMFGCAAQLYFFHFFGCTEALLLTAMSYDRYVAICHPLEYHILMGRTMCCQLAITCWITGFIYSLSETIIIFRLPYCNIRQVNHFYCDMKPVLKLACGDIHLSKILVLIVFSFIAVSSLPFVSVSYMLIGRHLLKIRSARERRKSFLVCSSHIIVVSLYMVTAILIYLGPNTDDSLAQDRIGAVLFNAITPTLNPLIYTLRNAEIKNAVKKIFQRNQKAYK</sequence>
<dbReference type="PROSITE" id="PS50262">
    <property type="entry name" value="G_PROTEIN_RECEP_F1_2"/>
    <property type="match status" value="1"/>
</dbReference>
<dbReference type="PRINTS" id="PR00245">
    <property type="entry name" value="OLFACTORYR"/>
</dbReference>
<keyword evidence="4 11" id="KW-0812">Transmembrane</keyword>
<dbReference type="InterPro" id="IPR017452">
    <property type="entry name" value="GPCR_Rhodpsn_7TM"/>
</dbReference>
<dbReference type="PROSITE" id="PS00237">
    <property type="entry name" value="G_PROTEIN_RECEP_F1_1"/>
    <property type="match status" value="1"/>
</dbReference>
<organism evidence="14 15">
    <name type="scientific">Pyxicephalus adspersus</name>
    <name type="common">African bullfrog</name>
    <dbReference type="NCBI Taxonomy" id="30357"/>
    <lineage>
        <taxon>Eukaryota</taxon>
        <taxon>Metazoa</taxon>
        <taxon>Chordata</taxon>
        <taxon>Craniata</taxon>
        <taxon>Vertebrata</taxon>
        <taxon>Euteleostomi</taxon>
        <taxon>Amphibia</taxon>
        <taxon>Batrachia</taxon>
        <taxon>Anura</taxon>
        <taxon>Neobatrachia</taxon>
        <taxon>Ranoidea</taxon>
        <taxon>Pyxicephalidae</taxon>
        <taxon>Pyxicephalinae</taxon>
        <taxon>Pyxicephalus</taxon>
    </lineage>
</organism>
<comment type="caution">
    <text evidence="14">The sequence shown here is derived from an EMBL/GenBank/DDBJ whole genome shotgun (WGS) entry which is preliminary data.</text>
</comment>
<dbReference type="GO" id="GO:0004984">
    <property type="term" value="F:olfactory receptor activity"/>
    <property type="evidence" value="ECO:0007669"/>
    <property type="project" value="InterPro"/>
</dbReference>
<keyword evidence="7 11" id="KW-0297">G-protein coupled receptor</keyword>
<keyword evidence="15" id="KW-1185">Reference proteome</keyword>
<feature type="transmembrane region" description="Helical" evidence="12">
    <location>
        <begin position="271"/>
        <end position="290"/>
    </location>
</feature>
<reference evidence="14" key="1">
    <citation type="thesis" date="2020" institute="ProQuest LLC" country="789 East Eisenhower Parkway, Ann Arbor, MI, USA">
        <title>Comparative Genomics and Chromosome Evolution.</title>
        <authorList>
            <person name="Mudd A.B."/>
        </authorList>
    </citation>
    <scope>NUCLEOTIDE SEQUENCE</scope>
    <source>
        <strain evidence="14">1538</strain>
        <tissue evidence="14">Blood</tissue>
    </source>
</reference>
<dbReference type="FunFam" id="1.20.1070.10:FF:000001">
    <property type="entry name" value="Olfactory receptor"/>
    <property type="match status" value="1"/>
</dbReference>
<dbReference type="InterPro" id="IPR000725">
    <property type="entry name" value="Olfact_rcpt"/>
</dbReference>
<evidence type="ECO:0000256" key="8">
    <source>
        <dbReference type="ARBA" id="ARBA00023136"/>
    </source>
</evidence>
<protein>
    <recommendedName>
        <fullName evidence="12">Olfactory receptor</fullName>
    </recommendedName>
</protein>
<evidence type="ECO:0000256" key="6">
    <source>
        <dbReference type="ARBA" id="ARBA00022989"/>
    </source>
</evidence>
<dbReference type="GO" id="GO:0005886">
    <property type="term" value="C:plasma membrane"/>
    <property type="evidence" value="ECO:0007669"/>
    <property type="project" value="UniProtKB-SubCell"/>
</dbReference>
<evidence type="ECO:0000256" key="10">
    <source>
        <dbReference type="ARBA" id="ARBA00023224"/>
    </source>
</evidence>
<comment type="similarity">
    <text evidence="11">Belongs to the G-protein coupled receptor 1 family.</text>
</comment>
<keyword evidence="3 12" id="KW-0716">Sensory transduction</keyword>
<dbReference type="EMBL" id="DYDO01000013">
    <property type="protein sequence ID" value="DBA14200.1"/>
    <property type="molecule type" value="Genomic_DNA"/>
</dbReference>
<keyword evidence="8 12" id="KW-0472">Membrane</keyword>
<evidence type="ECO:0000256" key="3">
    <source>
        <dbReference type="ARBA" id="ARBA00022606"/>
    </source>
</evidence>
<dbReference type="InterPro" id="IPR050516">
    <property type="entry name" value="Olfactory_GPCR"/>
</dbReference>
<dbReference type="Gene3D" id="1.20.1070.10">
    <property type="entry name" value="Rhodopsin 7-helix transmembrane proteins"/>
    <property type="match status" value="1"/>
</dbReference>
<feature type="domain" description="G-protein coupled receptors family 1 profile" evidence="13">
    <location>
        <begin position="39"/>
        <end position="288"/>
    </location>
</feature>
<evidence type="ECO:0000313" key="14">
    <source>
        <dbReference type="EMBL" id="DBA14200.1"/>
    </source>
</evidence>
<keyword evidence="2 12" id="KW-1003">Cell membrane</keyword>
<dbReference type="SUPFAM" id="SSF81321">
    <property type="entry name" value="Family A G protein-coupled receptor-like"/>
    <property type="match status" value="1"/>
</dbReference>
<gene>
    <name evidence="14" type="ORF">GDO54_005202</name>
</gene>
<dbReference type="PRINTS" id="PR00237">
    <property type="entry name" value="GPCRRHODOPSN"/>
</dbReference>
<feature type="transmembrane region" description="Helical" evidence="12">
    <location>
        <begin position="195"/>
        <end position="224"/>
    </location>
</feature>
<evidence type="ECO:0000256" key="5">
    <source>
        <dbReference type="ARBA" id="ARBA00022725"/>
    </source>
</evidence>
<feature type="transmembrane region" description="Helical" evidence="12">
    <location>
        <begin position="139"/>
        <end position="162"/>
    </location>
</feature>
<evidence type="ECO:0000313" key="15">
    <source>
        <dbReference type="Proteomes" id="UP001181693"/>
    </source>
</evidence>
<dbReference type="GO" id="GO:0004930">
    <property type="term" value="F:G protein-coupled receptor activity"/>
    <property type="evidence" value="ECO:0007669"/>
    <property type="project" value="UniProtKB-KW"/>
</dbReference>
<feature type="transmembrane region" description="Helical" evidence="12">
    <location>
        <begin position="23"/>
        <end position="48"/>
    </location>
</feature>
<keyword evidence="6 12" id="KW-1133">Transmembrane helix</keyword>
<dbReference type="PANTHER" id="PTHR26452">
    <property type="entry name" value="OLFACTORY RECEPTOR"/>
    <property type="match status" value="1"/>
</dbReference>
<evidence type="ECO:0000256" key="1">
    <source>
        <dbReference type="ARBA" id="ARBA00004651"/>
    </source>
</evidence>
<name>A0AAV2ZHA3_PYXAD</name>
<keyword evidence="10 11" id="KW-0807">Transducer</keyword>
<proteinExistence type="inferred from homology"/>
<feature type="transmembrane region" description="Helical" evidence="12">
    <location>
        <begin position="60"/>
        <end position="80"/>
    </location>
</feature>
<keyword evidence="5 12" id="KW-0552">Olfaction</keyword>